<evidence type="ECO:0000256" key="1">
    <source>
        <dbReference type="ARBA" id="ARBA00022741"/>
    </source>
</evidence>
<evidence type="ECO:0000313" key="4">
    <source>
        <dbReference type="EMBL" id="ABX03348.1"/>
    </source>
</evidence>
<dbReference type="PROSITE" id="PS50887">
    <property type="entry name" value="GGDEF"/>
    <property type="match status" value="1"/>
</dbReference>
<keyword evidence="2" id="KW-0051">Antiviral defense</keyword>
<dbReference type="InterPro" id="IPR038242">
    <property type="entry name" value="Cmr2_N"/>
</dbReference>
<dbReference type="InParanoid" id="A9AWU7"/>
<dbReference type="KEGG" id="hau:Haur_0700"/>
<dbReference type="CDD" id="cd09679">
    <property type="entry name" value="Cas10_III"/>
    <property type="match status" value="1"/>
</dbReference>
<dbReference type="AlphaFoldDB" id="A9AWU7"/>
<evidence type="ECO:0000259" key="3">
    <source>
        <dbReference type="PROSITE" id="PS50887"/>
    </source>
</evidence>
<dbReference type="Proteomes" id="UP000000787">
    <property type="component" value="Chromosome"/>
</dbReference>
<dbReference type="InterPro" id="IPR054767">
    <property type="entry name" value="Cas10-Cmr2_palm2"/>
</dbReference>
<keyword evidence="5" id="KW-1185">Reference proteome</keyword>
<dbReference type="NCBIfam" id="TIGR02577">
    <property type="entry name" value="cas_TM1794_Cmr2"/>
    <property type="match status" value="1"/>
</dbReference>
<accession>A9AWU7</accession>
<gene>
    <name evidence="4" type="ordered locus">Haur_0700</name>
</gene>
<name>A9AWU7_HERA2</name>
<dbReference type="HOGENOM" id="CLU_012640_1_0_0"/>
<dbReference type="Gene3D" id="3.30.70.270">
    <property type="match status" value="1"/>
</dbReference>
<dbReference type="Pfam" id="PF22335">
    <property type="entry name" value="Cas10-Cmr2_palm2"/>
    <property type="match status" value="1"/>
</dbReference>
<dbReference type="InterPro" id="IPR024615">
    <property type="entry name" value="CRISPR-assoc_Cmr2_N"/>
</dbReference>
<reference evidence="4 5" key="1">
    <citation type="journal article" date="2011" name="Stand. Genomic Sci.">
        <title>Complete genome sequence of the filamentous gliding predatory bacterium Herpetosiphon aurantiacus type strain (114-95(T)).</title>
        <authorList>
            <person name="Kiss H."/>
            <person name="Nett M."/>
            <person name="Domin N."/>
            <person name="Martin K."/>
            <person name="Maresca J.A."/>
            <person name="Copeland A."/>
            <person name="Lapidus A."/>
            <person name="Lucas S."/>
            <person name="Berry K.W."/>
            <person name="Glavina Del Rio T."/>
            <person name="Dalin E."/>
            <person name="Tice H."/>
            <person name="Pitluck S."/>
            <person name="Richardson P."/>
            <person name="Bruce D."/>
            <person name="Goodwin L."/>
            <person name="Han C."/>
            <person name="Detter J.C."/>
            <person name="Schmutz J."/>
            <person name="Brettin T."/>
            <person name="Land M."/>
            <person name="Hauser L."/>
            <person name="Kyrpides N.C."/>
            <person name="Ivanova N."/>
            <person name="Goker M."/>
            <person name="Woyke T."/>
            <person name="Klenk H.P."/>
            <person name="Bryant D.A."/>
        </authorList>
    </citation>
    <scope>NUCLEOTIDE SEQUENCE [LARGE SCALE GENOMIC DNA]</scope>
    <source>
        <strain evidence="5">ATCC 23779 / DSM 785 / 114-95</strain>
    </source>
</reference>
<keyword evidence="1" id="KW-0547">Nucleotide-binding</keyword>
<dbReference type="GO" id="GO:0000166">
    <property type="term" value="F:nucleotide binding"/>
    <property type="evidence" value="ECO:0007669"/>
    <property type="project" value="UniProtKB-KW"/>
</dbReference>
<evidence type="ECO:0000256" key="2">
    <source>
        <dbReference type="ARBA" id="ARBA00023118"/>
    </source>
</evidence>
<organism evidence="4 5">
    <name type="scientific">Herpetosiphon aurantiacus (strain ATCC 23779 / DSM 785 / 114-95)</name>
    <dbReference type="NCBI Taxonomy" id="316274"/>
    <lineage>
        <taxon>Bacteria</taxon>
        <taxon>Bacillati</taxon>
        <taxon>Chloroflexota</taxon>
        <taxon>Chloroflexia</taxon>
        <taxon>Herpetosiphonales</taxon>
        <taxon>Herpetosiphonaceae</taxon>
        <taxon>Herpetosiphon</taxon>
    </lineage>
</organism>
<dbReference type="InterPro" id="IPR013407">
    <property type="entry name" value="CRISPR-assoc_prot_Cmr2"/>
</dbReference>
<proteinExistence type="predicted"/>
<evidence type="ECO:0000313" key="5">
    <source>
        <dbReference type="Proteomes" id="UP000000787"/>
    </source>
</evidence>
<dbReference type="InterPro" id="IPR043128">
    <property type="entry name" value="Rev_trsase/Diguanyl_cyclase"/>
</dbReference>
<feature type="domain" description="GGDEF" evidence="3">
    <location>
        <begin position="338"/>
        <end position="488"/>
    </location>
</feature>
<protein>
    <submittedName>
        <fullName evidence="4">CRISPR-associated protein, Crm2 family</fullName>
    </submittedName>
</protein>
<dbReference type="Pfam" id="PF12469">
    <property type="entry name" value="Cmr2_N"/>
    <property type="match status" value="1"/>
</dbReference>
<dbReference type="STRING" id="316274.Haur_0700"/>
<dbReference type="EMBL" id="CP000875">
    <property type="protein sequence ID" value="ABX03348.1"/>
    <property type="molecule type" value="Genomic_DNA"/>
</dbReference>
<dbReference type="InterPro" id="IPR000160">
    <property type="entry name" value="GGDEF_dom"/>
</dbReference>
<dbReference type="BioCyc" id="HAUR316274:GHYA-712-MONOMER"/>
<dbReference type="GO" id="GO:0051607">
    <property type="term" value="P:defense response to virus"/>
    <property type="evidence" value="ECO:0007669"/>
    <property type="project" value="UniProtKB-KW"/>
</dbReference>
<sequence>MSHLLLIAIGPVQDFIASARRTRDLWFGSWLLSELAKAAAKSIYQAKGNLIFPYPTNPAQDLAPESAFNVPNKILAKVEGDIKKIADTAKQALEQRLNQIRDGAFDQVKGTFYDEQAADQIAALVEFNWVALPLGTDYAKTREQLEHLMAARKNTRNFSEVTWGTNAPKSSIDGERESVIDEKYYPPAGMANTSPEYAKIVARLYRDYGINVGERLSGVDMLKRHGQKGIDSRFPSTSHMAAIPMFNFLNKYDEANANISLIDPWNRYINFFNTNSTLIKYIDNERTPKSQKNFGNIDGSLLFAERFNDTLEGNDLSDAQNALEAFYTALGVKKRPIPYYAILHADGDAMGSVINNQEVIEKHQEISKALAKFADNKRDINPLNDSEERSVATIVAKHQGALVYSGGDDVLAFLPLHTALECADALAKRFQTLLSNFKDKTDRSPTLSVGIAIVHHLEPLSDALDLARAAEKKAKGFVGKNALAINLSKRGGADRIIVGSWIESKYSFYNRLKKLIEWHQTDQIPLGFAFELHDLSIRLKDLPANIFHAEAKRIIERKHTSNGIKVSSAIATELLAMINDLVPETLTQAHIMIQQFADEVIIAEFIADAQKLANGN</sequence>
<dbReference type="Gene3D" id="3.30.70.2220">
    <property type="entry name" value="CRISPR-Cas system, Cmr2 subunit, D1 domain, cysteine cluster"/>
    <property type="match status" value="1"/>
</dbReference>
<dbReference type="eggNOG" id="COG1353">
    <property type="taxonomic scope" value="Bacteria"/>
</dbReference>